<comment type="caution">
    <text evidence="2">The sequence shown here is derived from an EMBL/GenBank/DDBJ whole genome shotgun (WGS) entry which is preliminary data.</text>
</comment>
<dbReference type="Pfam" id="PF00345">
    <property type="entry name" value="PapD_N"/>
    <property type="match status" value="1"/>
</dbReference>
<evidence type="ECO:0000313" key="2">
    <source>
        <dbReference type="EMBL" id="PYE76222.1"/>
    </source>
</evidence>
<dbReference type="AlphaFoldDB" id="A0A318SL28"/>
<evidence type="ECO:0000259" key="1">
    <source>
        <dbReference type="Pfam" id="PF00345"/>
    </source>
</evidence>
<dbReference type="PANTHER" id="PTHR30251:SF4">
    <property type="entry name" value="SLR1668 PROTEIN"/>
    <property type="match status" value="1"/>
</dbReference>
<accession>A0A318SL28</accession>
<reference evidence="2 3" key="1">
    <citation type="submission" date="2018-06" db="EMBL/GenBank/DDBJ databases">
        <title>Genomic Encyclopedia of Type Strains, Phase III (KMG-III): the genomes of soil and plant-associated and newly described type strains.</title>
        <authorList>
            <person name="Whitman W."/>
        </authorList>
    </citation>
    <scope>NUCLEOTIDE SEQUENCE [LARGE SCALE GENOMIC DNA]</scope>
    <source>
        <strain evidence="2 3">CECT 7646</strain>
    </source>
</reference>
<gene>
    <name evidence="2" type="ORF">DFQ15_1147</name>
</gene>
<dbReference type="InterPro" id="IPR008962">
    <property type="entry name" value="PapD-like_sf"/>
</dbReference>
<dbReference type="GO" id="GO:0030288">
    <property type="term" value="C:outer membrane-bounded periplasmic space"/>
    <property type="evidence" value="ECO:0007669"/>
    <property type="project" value="InterPro"/>
</dbReference>
<dbReference type="SUPFAM" id="SSF49354">
    <property type="entry name" value="PapD-like"/>
    <property type="match status" value="1"/>
</dbReference>
<dbReference type="InterPro" id="IPR013783">
    <property type="entry name" value="Ig-like_fold"/>
</dbReference>
<protein>
    <submittedName>
        <fullName evidence="2">Fimbrial chaperone protein</fullName>
    </submittedName>
</protein>
<dbReference type="RefSeq" id="WP_110465895.1">
    <property type="nucleotide sequence ID" value="NZ_JAMOFZ010000014.1"/>
</dbReference>
<dbReference type="Proteomes" id="UP000247540">
    <property type="component" value="Unassembled WGS sequence"/>
</dbReference>
<proteinExistence type="predicted"/>
<dbReference type="PANTHER" id="PTHR30251">
    <property type="entry name" value="PILUS ASSEMBLY CHAPERONE"/>
    <property type="match status" value="1"/>
</dbReference>
<dbReference type="GO" id="GO:0071555">
    <property type="term" value="P:cell wall organization"/>
    <property type="evidence" value="ECO:0007669"/>
    <property type="project" value="InterPro"/>
</dbReference>
<dbReference type="InterPro" id="IPR050643">
    <property type="entry name" value="Periplasmic_pilus_chap"/>
</dbReference>
<name>A0A318SL28_9BURK</name>
<feature type="domain" description="Pili assembly chaperone N-terminal" evidence="1">
    <location>
        <begin position="51"/>
        <end position="135"/>
    </location>
</feature>
<sequence length="292" mass="30313">MSAPAHPLPGRAASALRRGAAALLLGLAGGRSGAVSPIMIWPVDPVIVGEPQAVALWIENQGDQPIAMQVRVFGWEQPQGEDVLAAQQQVIASPPISSIPPRRRQMVRLIATRPAPPGAEQAFRVVVDELPGTASPPLPASAPAADGAVAAQTAAAAPAGAAVNLQMRYSVPLFLYGPDARPDKPLPSTGAGARRTAAPSQVLEPKLDYRVVRTAAGRPALAIRNRGTAHGRITLVDWVADGRPPVAVNAGLLGYVLSGQRMQWPLEKEPPPGHGLQATVNGRTLALPHGAD</sequence>
<dbReference type="InterPro" id="IPR016147">
    <property type="entry name" value="Pili_assmbl_chaperone_N"/>
</dbReference>
<keyword evidence="3" id="KW-1185">Reference proteome</keyword>
<dbReference type="Gene3D" id="2.60.40.10">
    <property type="entry name" value="Immunoglobulins"/>
    <property type="match status" value="1"/>
</dbReference>
<evidence type="ECO:0000313" key="3">
    <source>
        <dbReference type="Proteomes" id="UP000247540"/>
    </source>
</evidence>
<dbReference type="OrthoDB" id="511700at2"/>
<organism evidence="2 3">
    <name type="scientific">Xylophilus ampelinus</name>
    <dbReference type="NCBI Taxonomy" id="54067"/>
    <lineage>
        <taxon>Bacteria</taxon>
        <taxon>Pseudomonadati</taxon>
        <taxon>Pseudomonadota</taxon>
        <taxon>Betaproteobacteria</taxon>
        <taxon>Burkholderiales</taxon>
        <taxon>Xylophilus</taxon>
    </lineage>
</organism>
<dbReference type="EMBL" id="QJTC01000014">
    <property type="protein sequence ID" value="PYE76222.1"/>
    <property type="molecule type" value="Genomic_DNA"/>
</dbReference>